<dbReference type="EMBL" id="JBEHCU010006256">
    <property type="protein sequence ID" value="KAL1397539.1"/>
    <property type="molecule type" value="Genomic_DNA"/>
</dbReference>
<dbReference type="Proteomes" id="UP001562425">
    <property type="component" value="Unassembled WGS sequence"/>
</dbReference>
<evidence type="ECO:0008006" key="6">
    <source>
        <dbReference type="Google" id="ProtNLM"/>
    </source>
</evidence>
<comment type="subcellular location">
    <subcellularLocation>
        <location evidence="1">Secreted</location>
    </subcellularLocation>
</comment>
<comment type="similarity">
    <text evidence="2">Belongs to the PBP/GOBP family.</text>
</comment>
<dbReference type="Gene3D" id="1.10.238.20">
    <property type="entry name" value="Pheromone/general odorant binding protein domain"/>
    <property type="match status" value="1"/>
</dbReference>
<proteinExistence type="inferred from homology"/>
<gene>
    <name evidence="4" type="ORF">pipiens_009677</name>
</gene>
<protein>
    <recommendedName>
        <fullName evidence="6">Odorant binding protein</fullName>
    </recommendedName>
</protein>
<dbReference type="SUPFAM" id="SSF47565">
    <property type="entry name" value="Insect pheromone/odorant-binding proteins"/>
    <property type="match status" value="1"/>
</dbReference>
<evidence type="ECO:0000256" key="3">
    <source>
        <dbReference type="ARBA" id="ARBA00022525"/>
    </source>
</evidence>
<accession>A0ABD1DCY4</accession>
<evidence type="ECO:0000256" key="2">
    <source>
        <dbReference type="ARBA" id="ARBA00008098"/>
    </source>
</evidence>
<dbReference type="AlphaFoldDB" id="A0ABD1DCY4"/>
<keyword evidence="3" id="KW-0964">Secreted</keyword>
<dbReference type="InterPro" id="IPR036728">
    <property type="entry name" value="PBP_GOBP_sf"/>
</dbReference>
<dbReference type="CDD" id="cd23992">
    <property type="entry name" value="PBP_GOBP"/>
    <property type="match status" value="1"/>
</dbReference>
<evidence type="ECO:0000313" key="5">
    <source>
        <dbReference type="Proteomes" id="UP001562425"/>
    </source>
</evidence>
<organism evidence="4 5">
    <name type="scientific">Culex pipiens pipiens</name>
    <name type="common">Northern house mosquito</name>
    <dbReference type="NCBI Taxonomy" id="38569"/>
    <lineage>
        <taxon>Eukaryota</taxon>
        <taxon>Metazoa</taxon>
        <taxon>Ecdysozoa</taxon>
        <taxon>Arthropoda</taxon>
        <taxon>Hexapoda</taxon>
        <taxon>Insecta</taxon>
        <taxon>Pterygota</taxon>
        <taxon>Neoptera</taxon>
        <taxon>Endopterygota</taxon>
        <taxon>Diptera</taxon>
        <taxon>Nematocera</taxon>
        <taxon>Culicoidea</taxon>
        <taxon>Culicidae</taxon>
        <taxon>Culicinae</taxon>
        <taxon>Culicini</taxon>
        <taxon>Culex</taxon>
        <taxon>Culex</taxon>
    </lineage>
</organism>
<sequence>MVSADMSIQEEKCMKEEGATIDDVEAFRAAKMPETRVQKCYYGCIFQALGYLDAEGKRFNSEGFLKTTLPMAANNEKHTQGVHRLAKQCEGVANEDRCELGEDLMACLKDRG</sequence>
<evidence type="ECO:0000256" key="1">
    <source>
        <dbReference type="ARBA" id="ARBA00004613"/>
    </source>
</evidence>
<reference evidence="4 5" key="1">
    <citation type="submission" date="2024-05" db="EMBL/GenBank/DDBJ databases">
        <title>Culex pipiens pipiens assembly and annotation.</title>
        <authorList>
            <person name="Alout H."/>
            <person name="Durand T."/>
        </authorList>
    </citation>
    <scope>NUCLEOTIDE SEQUENCE [LARGE SCALE GENOMIC DNA]</scope>
    <source>
        <strain evidence="4">HA-2024</strain>
        <tissue evidence="4">Whole body</tissue>
    </source>
</reference>
<name>A0ABD1DCY4_CULPP</name>
<evidence type="ECO:0000313" key="4">
    <source>
        <dbReference type="EMBL" id="KAL1397539.1"/>
    </source>
</evidence>
<dbReference type="Pfam" id="PF01395">
    <property type="entry name" value="PBP_GOBP"/>
    <property type="match status" value="1"/>
</dbReference>
<dbReference type="InterPro" id="IPR006170">
    <property type="entry name" value="PBP/GOBP"/>
</dbReference>
<keyword evidence="5" id="KW-1185">Reference proteome</keyword>
<comment type="caution">
    <text evidence="4">The sequence shown here is derived from an EMBL/GenBank/DDBJ whole genome shotgun (WGS) entry which is preliminary data.</text>
</comment>
<dbReference type="GO" id="GO:0005576">
    <property type="term" value="C:extracellular region"/>
    <property type="evidence" value="ECO:0007669"/>
    <property type="project" value="UniProtKB-SubCell"/>
</dbReference>